<dbReference type="Proteomes" id="UP000067626">
    <property type="component" value="Chromosome"/>
</dbReference>
<proteinExistence type="predicted"/>
<dbReference type="STRING" id="52.CMC5_059510"/>
<reference evidence="1 2" key="1">
    <citation type="submission" date="2015-07" db="EMBL/GenBank/DDBJ databases">
        <title>Genome analysis of myxobacterium Chondromyces crocatus Cm c5 reveals a high potential for natural compound synthesis and the genetic basis for the loss of fruiting body formation.</title>
        <authorList>
            <person name="Zaburannyi N."/>
            <person name="Bunk B."/>
            <person name="Maier J."/>
            <person name="Overmann J."/>
            <person name="Mueller R."/>
        </authorList>
    </citation>
    <scope>NUCLEOTIDE SEQUENCE [LARGE SCALE GENOMIC DNA]</scope>
    <source>
        <strain evidence="1 2">Cm c5</strain>
    </source>
</reference>
<dbReference type="EMBL" id="CP012159">
    <property type="protein sequence ID" value="AKT41740.1"/>
    <property type="molecule type" value="Genomic_DNA"/>
</dbReference>
<dbReference type="AlphaFoldDB" id="A0A0K1ELI2"/>
<dbReference type="InterPro" id="IPR011447">
    <property type="entry name" value="DUF1552"/>
</dbReference>
<dbReference type="OrthoDB" id="5482270at2"/>
<name>A0A0K1ELI2_CHOCO</name>
<dbReference type="PROSITE" id="PS51318">
    <property type="entry name" value="TAT"/>
    <property type="match status" value="1"/>
</dbReference>
<dbReference type="Pfam" id="PF07586">
    <property type="entry name" value="HXXSHH"/>
    <property type="match status" value="1"/>
</dbReference>
<dbReference type="KEGG" id="ccro:CMC5_059510"/>
<accession>A0A0K1ELI2</accession>
<dbReference type="InterPro" id="IPR006311">
    <property type="entry name" value="TAT_signal"/>
</dbReference>
<keyword evidence="2" id="KW-1185">Reference proteome</keyword>
<protein>
    <submittedName>
        <fullName evidence="1">Uncharacterized protein</fullName>
    </submittedName>
</protein>
<evidence type="ECO:0000313" key="2">
    <source>
        <dbReference type="Proteomes" id="UP000067626"/>
    </source>
</evidence>
<organism evidence="1 2">
    <name type="scientific">Chondromyces crocatus</name>
    <dbReference type="NCBI Taxonomy" id="52"/>
    <lineage>
        <taxon>Bacteria</taxon>
        <taxon>Pseudomonadati</taxon>
        <taxon>Myxococcota</taxon>
        <taxon>Polyangia</taxon>
        <taxon>Polyangiales</taxon>
        <taxon>Polyangiaceae</taxon>
        <taxon>Chondromyces</taxon>
    </lineage>
</organism>
<gene>
    <name evidence="1" type="ORF">CMC5_059510</name>
</gene>
<evidence type="ECO:0000313" key="1">
    <source>
        <dbReference type="EMBL" id="AKT41740.1"/>
    </source>
</evidence>
<sequence>MINRRRFLRGLFGVSIAIPFLESVAPRKAEAGPGDIPPFAIFMRQANGVVQRTNDEPELFWPSALGPLTVASMTADGERAVSELKDYAEKLTLVRGVNFAFPGNGCGHSGGGNQCLTAARVSDDPSGNASLSMGESIDNRIARELNTPGVEPLTLYAGKMNGYIDEVMSYRGPRQLRAAERNPYNAYMALFGLSQLEPEVLKRLAAQRTSVNDLVREQMNTLLKSTALSKNDQQKLDMHFQSIRDLEVTMSCQLPDPTVLEMEAISGSAGANDNVEAVARMQMDIIALAMACGVTRAATLQIGDGNDSTEYTIDGVRQKSFHKISHRIDSDGDSGPPIEGAMMLHHKIDRIHGRLFKHLLDRLSAYEFGSGKLLDYGVAVWLNDLANKYHSYTNVPYVLAGSANGFLKTGHYIDAGNVANNRLLSTIGAAVGCLNEEGAPLDNFGDSSLPRGHISEMLG</sequence>